<evidence type="ECO:0000313" key="2">
    <source>
        <dbReference type="Proteomes" id="UP000198901"/>
    </source>
</evidence>
<dbReference type="InterPro" id="IPR013783">
    <property type="entry name" value="Ig-like_fold"/>
</dbReference>
<dbReference type="InterPro" id="IPR006626">
    <property type="entry name" value="PbH1"/>
</dbReference>
<gene>
    <name evidence="1" type="ORF">SAMN04488090_0244</name>
</gene>
<name>A0A1G9HXS9_9BACT</name>
<dbReference type="InterPro" id="IPR012334">
    <property type="entry name" value="Pectin_lyas_fold"/>
</dbReference>
<dbReference type="InterPro" id="IPR011050">
    <property type="entry name" value="Pectin_lyase_fold/virulence"/>
</dbReference>
<proteinExistence type="predicted"/>
<evidence type="ECO:0000313" key="1">
    <source>
        <dbReference type="EMBL" id="SDL17474.1"/>
    </source>
</evidence>
<protein>
    <submittedName>
        <fullName evidence="1">Por secretion system C-terminal sorting domain-containing protein</fullName>
    </submittedName>
</protein>
<dbReference type="NCBIfam" id="NF041518">
    <property type="entry name" value="choice_anch_Q"/>
    <property type="match status" value="2"/>
</dbReference>
<dbReference type="STRING" id="563176.SAMN04488090_0244"/>
<reference evidence="1 2" key="1">
    <citation type="submission" date="2016-10" db="EMBL/GenBank/DDBJ databases">
        <authorList>
            <person name="de Groot N.N."/>
        </authorList>
    </citation>
    <scope>NUCLEOTIDE SEQUENCE [LARGE SCALE GENOMIC DNA]</scope>
    <source>
        <strain evidence="1 2">DSM 21668</strain>
    </source>
</reference>
<dbReference type="SMART" id="SM00710">
    <property type="entry name" value="PbH1"/>
    <property type="match status" value="10"/>
</dbReference>
<sequence>MLKPLSALAVWAGLAMTLIGPSALVYTHFQPLRGLTEKLIRQTMTSGIVYVNASAIGANTGDSWANAYTTLSAAIAAAHADASINTILVAKGTYYPTGNQSGTNRETAFTLLRAGLTISGGYDAATGTRNIAANTSTLSGDIGAAGTNADNSYHVLVVAGIPAGGDSLIVDGFTIEKGNANSSGDVTYGTRTIARSEGGGIAIDGNSIGNKLVLRNLLVTGNGASDGAGFSLRDVSDMAIRSSVFAGNNSTMVGGAGEISDSSPVIYSCSFLSNKAVFGAGIANVSASPAIRVCRFQGNSSDQEGGAIQSYADSNPVIESSLFSGNSALYGAATGAYQGLTTIINCTISGNKSTNSGGGSKGVLYSATTIDIRNSIVFGNTEGISGSATVSNSLVQGYTGGVNNLPGWTDPQFTQPIQAGGAPTISGSYRLRTSSPVINKGDNSAVSASIAVDLDGNPRIQLSTVDLGAYESATFIPLIEPDTLYVDYAATGLNTGVSWTDAFKTLGSALAWAADHSSTEAILVAKGTYYPTGAQNSTNRSTAFCIPRAGLHIYGGYDATTDSRDISLNTTILSGDIGTFGDNSDNSRHVLVVADLSKDGDSLIVDGFTIEKGYANSTTDTTYGTQPLSGSAGAGIAVLGNSIGNKFILRNLTVTRNYADDGSRGNGAGAYLSNASNMVIQSCVFKENTSGLTGGGLEINDSSPLIQNCSFLSNNTEFGGGGIANLTGAPIIRFCRFQGNSSEVQGGAVLSGYNTPSSFFNCLFTGNLSGYGVAICGFGTGLATIVSCTISGNRSTREDSFRSSITLGGEIDIRNSIVAGNSGGIEAAVAYSVPLKNNLVQYDNYIGTVPGDADPRFISPATLSSAPTAAGDYRLGSCSPAINGGDNSLVSADMAVDLDGNPRIQLGKVDMGAYETSYLADGATMPLASSSILVATVQSHAAKTDYFGNACQELIASITGSGTPSGISGWTSVKVWVDATPVPHHVGRHYEITPAVNGSTATARVTLYFNQAEFDAFNTANPTKPLPTGSSDNAGKANLLIVKRPGTSGDGTGSFSSYAAPAVVIDPADSDIVWSGSRWEVTFDVTGFSGFFVSTQAALPLRLLSFTAKRSGGISHLEWKTASEKNVSHFQVERGTDAQEFSALQTISARNGESQSYSFDDAVAFDGVMYYRLKMVDQDGSTTYSRTLSLTDQGATSMTDPTIKLGPVPARQDITLYLTRPEVLGQEVQLTDQRGVVLDRLTITQLKQTYRVSRLVPGVYFFRLNSGESARFVKE</sequence>
<organism evidence="1 2">
    <name type="scientific">Siphonobacter aquaeclarae</name>
    <dbReference type="NCBI Taxonomy" id="563176"/>
    <lineage>
        <taxon>Bacteria</taxon>
        <taxon>Pseudomonadati</taxon>
        <taxon>Bacteroidota</taxon>
        <taxon>Cytophagia</taxon>
        <taxon>Cytophagales</taxon>
        <taxon>Cytophagaceae</taxon>
        <taxon>Siphonobacter</taxon>
    </lineage>
</organism>
<dbReference type="AlphaFoldDB" id="A0A1G9HXS9"/>
<dbReference type="EMBL" id="FNGS01000001">
    <property type="protein sequence ID" value="SDL17474.1"/>
    <property type="molecule type" value="Genomic_DNA"/>
</dbReference>
<dbReference type="RefSeq" id="WP_143010979.1">
    <property type="nucleotide sequence ID" value="NZ_FNGS01000001.1"/>
</dbReference>
<accession>A0A1G9HXS9</accession>
<dbReference type="SUPFAM" id="SSF51126">
    <property type="entry name" value="Pectin lyase-like"/>
    <property type="match status" value="2"/>
</dbReference>
<dbReference type="PANTHER" id="PTHR11319:SF35">
    <property type="entry name" value="OUTER MEMBRANE PROTEIN PMPC-RELATED"/>
    <property type="match status" value="1"/>
</dbReference>
<dbReference type="InterPro" id="IPR059226">
    <property type="entry name" value="Choice_anch_Q_dom"/>
</dbReference>
<keyword evidence="2" id="KW-1185">Reference proteome</keyword>
<dbReference type="Gene3D" id="2.160.20.10">
    <property type="entry name" value="Single-stranded right-handed beta-helix, Pectin lyase-like"/>
    <property type="match status" value="2"/>
</dbReference>
<dbReference type="Gene3D" id="2.60.40.10">
    <property type="entry name" value="Immunoglobulins"/>
    <property type="match status" value="1"/>
</dbReference>
<dbReference type="OrthoDB" id="8901262at2"/>
<dbReference type="Proteomes" id="UP000198901">
    <property type="component" value="Unassembled WGS sequence"/>
</dbReference>
<dbReference type="PANTHER" id="PTHR11319">
    <property type="entry name" value="G PROTEIN-COUPLED RECEPTOR-RELATED"/>
    <property type="match status" value="1"/>
</dbReference>